<gene>
    <name evidence="1" type="primary">KLHL2</name>
    <name evidence="1" type="ORF">TR139989</name>
</gene>
<dbReference type="EMBL" id="GEEE01007440">
    <property type="protein sequence ID" value="JAP55785.1"/>
    <property type="molecule type" value="Transcribed_RNA"/>
</dbReference>
<protein>
    <submittedName>
        <fullName evidence="1">Kelch-like protein 2</fullName>
    </submittedName>
</protein>
<sequence length="103" mass="11622">SESTGRLSFRIKSSTVSVGRRTKRSLRTKHLNCACIRLMQVSINDPILNDLAKAHVVARFSKLTRFAMKFVPHFSRLVKFNIFANAIMPLTFACVTSTCPVYT</sequence>
<dbReference type="AlphaFoldDB" id="A0A0X3PV97"/>
<evidence type="ECO:0000313" key="1">
    <source>
        <dbReference type="EMBL" id="JAP55785.1"/>
    </source>
</evidence>
<reference evidence="1" key="1">
    <citation type="submission" date="2016-01" db="EMBL/GenBank/DDBJ databases">
        <title>Reference transcriptome for the parasite Schistocephalus solidus: insights into the molecular evolution of parasitism.</title>
        <authorList>
            <person name="Hebert F.O."/>
            <person name="Grambauer S."/>
            <person name="Barber I."/>
            <person name="Landry C.R."/>
            <person name="Aubin-Horth N."/>
        </authorList>
    </citation>
    <scope>NUCLEOTIDE SEQUENCE</scope>
</reference>
<organism evidence="1">
    <name type="scientific">Schistocephalus solidus</name>
    <name type="common">Tapeworm</name>
    <dbReference type="NCBI Taxonomy" id="70667"/>
    <lineage>
        <taxon>Eukaryota</taxon>
        <taxon>Metazoa</taxon>
        <taxon>Spiralia</taxon>
        <taxon>Lophotrochozoa</taxon>
        <taxon>Platyhelminthes</taxon>
        <taxon>Cestoda</taxon>
        <taxon>Eucestoda</taxon>
        <taxon>Diphyllobothriidea</taxon>
        <taxon>Diphyllobothriidae</taxon>
        <taxon>Schistocephalus</taxon>
    </lineage>
</organism>
<feature type="non-terminal residue" evidence="1">
    <location>
        <position position="1"/>
    </location>
</feature>
<proteinExistence type="predicted"/>
<name>A0A0X3PV97_SCHSO</name>
<accession>A0A0X3PV97</accession>